<reference evidence="2 3" key="1">
    <citation type="submission" date="2011-04" db="EMBL/GenBank/DDBJ databases">
        <authorList>
            <person name="Muzny D."/>
            <person name="Qin X."/>
            <person name="Deng J."/>
            <person name="Jiang H."/>
            <person name="Liu Y."/>
            <person name="Qu J."/>
            <person name="Song X.-Z."/>
            <person name="Zhang L."/>
            <person name="Thornton R."/>
            <person name="Coyle M."/>
            <person name="Francisco L."/>
            <person name="Jackson L."/>
            <person name="Javaid M."/>
            <person name="Korchina V."/>
            <person name="Kovar C."/>
            <person name="Mata R."/>
            <person name="Mathew T."/>
            <person name="Ngo R."/>
            <person name="Nguyen L."/>
            <person name="Nguyen N."/>
            <person name="Okwuonu G."/>
            <person name="Ongeri F."/>
            <person name="Pham C."/>
            <person name="Simmons D."/>
            <person name="Wilczek-Boney K."/>
            <person name="Hale W."/>
            <person name="Jakkamsetti A."/>
            <person name="Pham P."/>
            <person name="Ruth R."/>
            <person name="San Lucas F."/>
            <person name="Warren J."/>
            <person name="Zhang J."/>
            <person name="Zhao Z."/>
            <person name="Zhou C."/>
            <person name="Zhu D."/>
            <person name="Lee S."/>
            <person name="Bess C."/>
            <person name="Blankenburg K."/>
            <person name="Forbes L."/>
            <person name="Fu Q."/>
            <person name="Gubbala S."/>
            <person name="Hirani K."/>
            <person name="Jayaseelan J.C."/>
            <person name="Lara F."/>
            <person name="Munidasa M."/>
            <person name="Palculict T."/>
            <person name="Patil S."/>
            <person name="Pu L.-L."/>
            <person name="Saada N."/>
            <person name="Tang L."/>
            <person name="Weissenberger G."/>
            <person name="Zhu Y."/>
            <person name="Hemphill L."/>
            <person name="Shang Y."/>
            <person name="Youmans B."/>
            <person name="Ayvaz T."/>
            <person name="Ross M."/>
            <person name="Santibanez J."/>
            <person name="Aqrawi P."/>
            <person name="Gross S."/>
            <person name="Joshi V."/>
            <person name="Fowler G."/>
            <person name="Nazareth L."/>
            <person name="Reid J."/>
            <person name="Worley K."/>
            <person name="Petrosino J."/>
            <person name="Highlander S."/>
            <person name="Gibbs R."/>
        </authorList>
    </citation>
    <scope>NUCLEOTIDE SEQUENCE [LARGE SCALE GENOMIC DNA]</scope>
    <source>
        <strain evidence="2 3">ATCC 23330</strain>
    </source>
</reference>
<sequence>MIQGAYFILVLYFFAQKVINMIKTAGLWIAMSGIWAVCTVAAPREPKSDASSPRSLAVQWRVVDSSAIRADWARHRIVLDWRNLAQATADAGCNTLTYAVQADTNAQTVQIAVVASTLMACKSGMDIEMALGQALNQQTLHYQWDKADLILRHSNGTTWRLRKQ</sequence>
<dbReference type="InterPro" id="IPR005184">
    <property type="entry name" value="DUF306_Meta_HslJ"/>
</dbReference>
<feature type="domain" description="DUF306" evidence="1">
    <location>
        <begin position="59"/>
        <end position="160"/>
    </location>
</feature>
<accession>F5S842</accession>
<protein>
    <recommendedName>
        <fullName evidence="1">DUF306 domain-containing protein</fullName>
    </recommendedName>
</protein>
<dbReference type="AlphaFoldDB" id="F5S842"/>
<dbReference type="Proteomes" id="UP000004207">
    <property type="component" value="Unassembled WGS sequence"/>
</dbReference>
<dbReference type="Gene3D" id="2.40.128.270">
    <property type="match status" value="1"/>
</dbReference>
<name>F5S842_KINKI</name>
<comment type="caution">
    <text evidence="2">The sequence shown here is derived from an EMBL/GenBank/DDBJ whole genome shotgun (WGS) entry which is preliminary data.</text>
</comment>
<evidence type="ECO:0000313" key="3">
    <source>
        <dbReference type="Proteomes" id="UP000004207"/>
    </source>
</evidence>
<evidence type="ECO:0000313" key="2">
    <source>
        <dbReference type="EMBL" id="EGK08363.1"/>
    </source>
</evidence>
<dbReference type="Pfam" id="PF03724">
    <property type="entry name" value="META"/>
    <property type="match status" value="1"/>
</dbReference>
<gene>
    <name evidence="2" type="ORF">HMPREF0476_1375</name>
</gene>
<dbReference type="HOGENOM" id="CLU_1793912_0_0_4"/>
<organism evidence="2 3">
    <name type="scientific">Kingella kingae ATCC 23330</name>
    <dbReference type="NCBI Taxonomy" id="887327"/>
    <lineage>
        <taxon>Bacteria</taxon>
        <taxon>Pseudomonadati</taxon>
        <taxon>Pseudomonadota</taxon>
        <taxon>Betaproteobacteria</taxon>
        <taxon>Neisseriales</taxon>
        <taxon>Neisseriaceae</taxon>
        <taxon>Kingella</taxon>
    </lineage>
</organism>
<dbReference type="EMBL" id="AFHS01000046">
    <property type="protein sequence ID" value="EGK08363.1"/>
    <property type="molecule type" value="Genomic_DNA"/>
</dbReference>
<dbReference type="InterPro" id="IPR038670">
    <property type="entry name" value="HslJ-like_sf"/>
</dbReference>
<proteinExistence type="predicted"/>
<keyword evidence="3" id="KW-1185">Reference proteome</keyword>
<evidence type="ECO:0000259" key="1">
    <source>
        <dbReference type="Pfam" id="PF03724"/>
    </source>
</evidence>